<dbReference type="InterPro" id="IPR024653">
    <property type="entry name" value="Peptidase_M10/M27/M57"/>
</dbReference>
<protein>
    <recommendedName>
        <fullName evidence="3">Dual-action HEIGH metallo-peptidase</fullName>
    </recommendedName>
</protein>
<dbReference type="SUPFAM" id="SSF55486">
    <property type="entry name" value="Metalloproteases ('zincins'), catalytic domain"/>
    <property type="match status" value="1"/>
</dbReference>
<reference evidence="1 2" key="1">
    <citation type="submission" date="2014-09" db="EMBL/GenBank/DDBJ databases">
        <title>Alistipes sp. 627, sp. nov., a novel member of the family Rikenellaceae isolated from human faeces.</title>
        <authorList>
            <person name="Shkoporov A.N."/>
            <person name="Chaplin A.V."/>
            <person name="Motuzova O.V."/>
            <person name="Kafarskaia L.I."/>
            <person name="Khokhlova E.V."/>
            <person name="Efimov B.A."/>
        </authorList>
    </citation>
    <scope>NUCLEOTIDE SEQUENCE [LARGE SCALE GENOMIC DNA]</scope>
    <source>
        <strain evidence="1 2">627</strain>
    </source>
</reference>
<proteinExistence type="predicted"/>
<evidence type="ECO:0008006" key="3">
    <source>
        <dbReference type="Google" id="ProtNLM"/>
    </source>
</evidence>
<gene>
    <name evidence="1" type="ORF">LG35_06545</name>
</gene>
<feature type="non-terminal residue" evidence="1">
    <location>
        <position position="272"/>
    </location>
</feature>
<dbReference type="Pfam" id="PF12388">
    <property type="entry name" value="Peptidase_M57"/>
    <property type="match status" value="1"/>
</dbReference>
<sequence length="272" mass="30398">MKRLLFSIIIGVLSIGTACVRQGNPDTTKSPEQLQYERTVYLIKEMGYDISDIRSAANGYIVEGDILLTQRHLDEFESRVQTRQNFNQYWLTVSKDNQKIQINSAFPYVDFSLDCLDAIQYWNEKSQCSIVLSGAGGNSIIDIITEPFKTVDGYEDFNTLMLVTPPTSDGYPGSIKINSQSSYLPKPSTEQAKYMILHAVGHAIGFTHTLRDYNDGSGQTQEEVGVPIPGTEPYDAKSIMVKESHSGWSGFSENDIKAFKAVYPLDEPEPEP</sequence>
<dbReference type="EMBL" id="JRGF01000007">
    <property type="protein sequence ID" value="KHE41902.1"/>
    <property type="molecule type" value="Genomic_DNA"/>
</dbReference>
<name>A0ABR4YI16_9BACT</name>
<dbReference type="InterPro" id="IPR024079">
    <property type="entry name" value="MetalloPept_cat_dom_sf"/>
</dbReference>
<dbReference type="Proteomes" id="UP000030889">
    <property type="component" value="Unassembled WGS sequence"/>
</dbReference>
<dbReference type="Gene3D" id="3.40.390.10">
    <property type="entry name" value="Collagenase (Catalytic Domain)"/>
    <property type="match status" value="1"/>
</dbReference>
<accession>A0ABR4YI16</accession>
<evidence type="ECO:0000313" key="1">
    <source>
        <dbReference type="EMBL" id="KHE41902.1"/>
    </source>
</evidence>
<keyword evidence="2" id="KW-1185">Reference proteome</keyword>
<organism evidence="1 2">
    <name type="scientific">Alistipes inops</name>
    <dbReference type="NCBI Taxonomy" id="1501391"/>
    <lineage>
        <taxon>Bacteria</taxon>
        <taxon>Pseudomonadati</taxon>
        <taxon>Bacteroidota</taxon>
        <taxon>Bacteroidia</taxon>
        <taxon>Bacteroidales</taxon>
        <taxon>Rikenellaceae</taxon>
        <taxon>Alistipes</taxon>
    </lineage>
</organism>
<dbReference type="PROSITE" id="PS51257">
    <property type="entry name" value="PROKAR_LIPOPROTEIN"/>
    <property type="match status" value="1"/>
</dbReference>
<comment type="caution">
    <text evidence="1">The sequence shown here is derived from an EMBL/GenBank/DDBJ whole genome shotgun (WGS) entry which is preliminary data.</text>
</comment>
<evidence type="ECO:0000313" key="2">
    <source>
        <dbReference type="Proteomes" id="UP000030889"/>
    </source>
</evidence>